<dbReference type="Proteomes" id="UP000326857">
    <property type="component" value="Unassembled WGS sequence"/>
</dbReference>
<accession>A0A2T5GIA2</accession>
<gene>
    <name evidence="1" type="ORF">C8J26_3371</name>
    <name evidence="2" type="ORF">SPHINGO391_440189</name>
</gene>
<reference evidence="1 3" key="1">
    <citation type="submission" date="2018-04" db="EMBL/GenBank/DDBJ databases">
        <title>Genomic Encyclopedia of Type Strains, Phase III (KMG-III): the genomes of soil and plant-associated and newly described type strains.</title>
        <authorList>
            <person name="Whitman W."/>
        </authorList>
    </citation>
    <scope>NUCLEOTIDE SEQUENCE [LARGE SCALE GENOMIC DNA]</scope>
    <source>
        <strain evidence="1 3">MA101b</strain>
    </source>
</reference>
<dbReference type="RefSeq" id="WP_167398873.1">
    <property type="nucleotide sequence ID" value="NZ_JAPZPS010000001.1"/>
</dbReference>
<accession>A0A5E7Z5X2</accession>
<evidence type="ECO:0000313" key="3">
    <source>
        <dbReference type="Proteomes" id="UP000244189"/>
    </source>
</evidence>
<protein>
    <submittedName>
        <fullName evidence="1">Uncharacterized protein</fullName>
    </submittedName>
</protein>
<dbReference type="EMBL" id="QAOG01000006">
    <property type="protein sequence ID" value="PTQ59046.1"/>
    <property type="molecule type" value="Genomic_DNA"/>
</dbReference>
<sequence length="50" mass="5812">MARHQDIFTLVGNRMRAPLHRDDCASVFERPPIADLIRRIDQALQIRRAA</sequence>
<proteinExistence type="predicted"/>
<keyword evidence="3" id="KW-1185">Reference proteome</keyword>
<evidence type="ECO:0000313" key="1">
    <source>
        <dbReference type="EMBL" id="PTQ59046.1"/>
    </source>
</evidence>
<evidence type="ECO:0000313" key="4">
    <source>
        <dbReference type="Proteomes" id="UP000326857"/>
    </source>
</evidence>
<dbReference type="Proteomes" id="UP000244189">
    <property type="component" value="Unassembled WGS sequence"/>
</dbReference>
<dbReference type="AlphaFoldDB" id="A0A2T5GIA2"/>
<reference evidence="2 4" key="2">
    <citation type="submission" date="2019-09" db="EMBL/GenBank/DDBJ databases">
        <authorList>
            <person name="Dittami M. S."/>
        </authorList>
    </citation>
    <scope>NUCLEOTIDE SEQUENCE [LARGE SCALE GENOMIC DNA]</scope>
    <source>
        <strain evidence="2">SPHINGO391</strain>
    </source>
</reference>
<evidence type="ECO:0000313" key="2">
    <source>
        <dbReference type="EMBL" id="VVT14056.1"/>
    </source>
</evidence>
<organism evidence="1 3">
    <name type="scientific">Sphingomonas aurantiaca</name>
    <dbReference type="NCBI Taxonomy" id="185949"/>
    <lineage>
        <taxon>Bacteria</taxon>
        <taxon>Pseudomonadati</taxon>
        <taxon>Pseudomonadota</taxon>
        <taxon>Alphaproteobacteria</taxon>
        <taxon>Sphingomonadales</taxon>
        <taxon>Sphingomonadaceae</taxon>
        <taxon>Sphingomonas</taxon>
    </lineage>
</organism>
<dbReference type="EMBL" id="CABVLI010000039">
    <property type="protein sequence ID" value="VVT14056.1"/>
    <property type="molecule type" value="Genomic_DNA"/>
</dbReference>
<name>A0A2T5GIA2_9SPHN</name>